<evidence type="ECO:0000313" key="11">
    <source>
        <dbReference type="EnsemblMetazoa" id="CapteP223841"/>
    </source>
</evidence>
<evidence type="ECO:0000256" key="2">
    <source>
        <dbReference type="ARBA" id="ARBA00007857"/>
    </source>
</evidence>
<dbReference type="GO" id="GO:0006406">
    <property type="term" value="P:mRNA export from nucleus"/>
    <property type="evidence" value="ECO:0007669"/>
    <property type="project" value="InterPro"/>
</dbReference>
<dbReference type="Pfam" id="PF11732">
    <property type="entry name" value="Thoc2"/>
    <property type="match status" value="1"/>
</dbReference>
<evidence type="ECO:0000256" key="6">
    <source>
        <dbReference type="SAM" id="MobiDB-lite"/>
    </source>
</evidence>
<dbReference type="STRING" id="283909.R7U5S0"/>
<feature type="compositionally biased region" description="Basic and acidic residues" evidence="6">
    <location>
        <begin position="1121"/>
        <end position="1175"/>
    </location>
</feature>
<dbReference type="Pfam" id="PF16134">
    <property type="entry name" value="THOC2_N"/>
    <property type="match status" value="1"/>
</dbReference>
<organism evidence="10">
    <name type="scientific">Capitella teleta</name>
    <name type="common">Polychaete worm</name>
    <dbReference type="NCBI Taxonomy" id="283909"/>
    <lineage>
        <taxon>Eukaryota</taxon>
        <taxon>Metazoa</taxon>
        <taxon>Spiralia</taxon>
        <taxon>Lophotrochozoa</taxon>
        <taxon>Annelida</taxon>
        <taxon>Polychaeta</taxon>
        <taxon>Sedentaria</taxon>
        <taxon>Scolecida</taxon>
        <taxon>Capitellidae</taxon>
        <taxon>Capitella</taxon>
    </lineage>
</organism>
<feature type="compositionally biased region" description="Basic and acidic residues" evidence="6">
    <location>
        <begin position="1245"/>
        <end position="1256"/>
    </location>
</feature>
<feature type="domain" description="THO complex subunit 2 N-terminal" evidence="9">
    <location>
        <begin position="266"/>
        <end position="412"/>
    </location>
</feature>
<proteinExistence type="inferred from homology"/>
<dbReference type="InterPro" id="IPR021418">
    <property type="entry name" value="THO_THOC2_C"/>
</dbReference>
<dbReference type="EMBL" id="KB304756">
    <property type="protein sequence ID" value="ELU01720.1"/>
    <property type="molecule type" value="Genomic_DNA"/>
</dbReference>
<feature type="domain" description="THO complex subunitTHOC2 C-terminal" evidence="7">
    <location>
        <begin position="701"/>
        <end position="1003"/>
    </location>
</feature>
<dbReference type="HOGENOM" id="CLU_000511_5_0_1"/>
<dbReference type="Pfam" id="PF11262">
    <property type="entry name" value="Tho2"/>
    <property type="match status" value="1"/>
</dbReference>
<dbReference type="GO" id="GO:0000445">
    <property type="term" value="C:THO complex part of transcription export complex"/>
    <property type="evidence" value="ECO:0007669"/>
    <property type="project" value="TreeGrafter"/>
</dbReference>
<dbReference type="EMBL" id="AMQN01009154">
    <property type="status" value="NOT_ANNOTATED_CDS"/>
    <property type="molecule type" value="Genomic_DNA"/>
</dbReference>
<evidence type="ECO:0000259" key="7">
    <source>
        <dbReference type="Pfam" id="PF11262"/>
    </source>
</evidence>
<name>R7U5S0_CAPTE</name>
<reference evidence="11" key="3">
    <citation type="submission" date="2015-06" db="UniProtKB">
        <authorList>
            <consortium name="EnsemblMetazoa"/>
        </authorList>
    </citation>
    <scope>IDENTIFICATION</scope>
</reference>
<reference evidence="12" key="1">
    <citation type="submission" date="2012-12" db="EMBL/GenBank/DDBJ databases">
        <authorList>
            <person name="Hellsten U."/>
            <person name="Grimwood J."/>
            <person name="Chapman J.A."/>
            <person name="Shapiro H."/>
            <person name="Aerts A."/>
            <person name="Otillar R.P."/>
            <person name="Terry A.Y."/>
            <person name="Boore J.L."/>
            <person name="Simakov O."/>
            <person name="Marletaz F."/>
            <person name="Cho S.-J."/>
            <person name="Edsinger-Gonzales E."/>
            <person name="Havlak P."/>
            <person name="Kuo D.-H."/>
            <person name="Larsson T."/>
            <person name="Lv J."/>
            <person name="Arendt D."/>
            <person name="Savage R."/>
            <person name="Osoegawa K."/>
            <person name="de Jong P."/>
            <person name="Lindberg D.R."/>
            <person name="Seaver E.C."/>
            <person name="Weisblat D.A."/>
            <person name="Putnam N.H."/>
            <person name="Grigoriev I.V."/>
            <person name="Rokhsar D.S."/>
        </authorList>
    </citation>
    <scope>NUCLEOTIDE SEQUENCE</scope>
    <source>
        <strain evidence="12">I ESC-2004</strain>
    </source>
</reference>
<dbReference type="FunCoup" id="R7U5S0">
    <property type="interactions" value="1970"/>
</dbReference>
<feature type="compositionally biased region" description="Basic and acidic residues" evidence="6">
    <location>
        <begin position="1038"/>
        <end position="1113"/>
    </location>
</feature>
<dbReference type="PANTHER" id="PTHR21597:SF0">
    <property type="entry name" value="THO COMPLEX SUBUNIT 2"/>
    <property type="match status" value="1"/>
</dbReference>
<comment type="subunit">
    <text evidence="5">Component of the THO subcomplex, which is composed of THOC1, THOC2, THOC3, THOC5, THOC6 and THOC7. The THO subcomplex interacts with DDX39B to form the THO-DDX39B complex which multimerizes into a 28-subunit tetrameric assembly. Component of the transcription/export (TREX) complex at least composed of ALYREF/THOC4, DDX39B, SARNP/CIP29, CHTOP and the THO subcomplex; in the complex interacts with THOC1, THOC3, THOC5, THOC7 and DDX39B. TREX seems to have a dynamic structure involving ATP-dependent remodeling. Interacts with POLDIP3 and ZC3H11A.</text>
</comment>
<keyword evidence="4" id="KW-0539">Nucleus</keyword>
<comment type="similarity">
    <text evidence="2">Belongs to the THOC2 family.</text>
</comment>
<dbReference type="GO" id="GO:0006397">
    <property type="term" value="P:mRNA processing"/>
    <property type="evidence" value="ECO:0007669"/>
    <property type="project" value="InterPro"/>
</dbReference>
<evidence type="ECO:0000259" key="8">
    <source>
        <dbReference type="Pfam" id="PF11732"/>
    </source>
</evidence>
<dbReference type="InterPro" id="IPR021726">
    <property type="entry name" value="THO_THOC2_N"/>
</dbReference>
<accession>R7U5S0</accession>
<feature type="region of interest" description="Disordered" evidence="6">
    <location>
        <begin position="1021"/>
        <end position="1296"/>
    </location>
</feature>
<dbReference type="PANTHER" id="PTHR21597">
    <property type="entry name" value="THO2 PROTEIN"/>
    <property type="match status" value="1"/>
</dbReference>
<dbReference type="OrthoDB" id="29024at2759"/>
<gene>
    <name evidence="10" type="ORF">CAPTEDRAFT_223841</name>
</gene>
<evidence type="ECO:0000256" key="4">
    <source>
        <dbReference type="ARBA" id="ARBA00023242"/>
    </source>
</evidence>
<feature type="compositionally biased region" description="Basic and acidic residues" evidence="6">
    <location>
        <begin position="1185"/>
        <end position="1202"/>
    </location>
</feature>
<evidence type="ECO:0000313" key="12">
    <source>
        <dbReference type="Proteomes" id="UP000014760"/>
    </source>
</evidence>
<dbReference type="InterPro" id="IPR032302">
    <property type="entry name" value="THOC2_N"/>
</dbReference>
<evidence type="ECO:0000313" key="10">
    <source>
        <dbReference type="EMBL" id="ELU01720.1"/>
    </source>
</evidence>
<dbReference type="InterPro" id="IPR040007">
    <property type="entry name" value="Tho2"/>
</dbReference>
<feature type="compositionally biased region" description="Basic and acidic residues" evidence="6">
    <location>
        <begin position="1215"/>
        <end position="1235"/>
    </location>
</feature>
<sequence>MHFVAMVSGGAFRANQSLHLMPQRLRQSPGRLFRSRRLIYWRRLISSSCEDRRTSFDGSIHPALICFFVRNEGLFFCSRNMIPLKARAPLLLLLPAPFSSSVPGILPCSRMQKSRTDANILSPSDTVISELHLKALEDAKQYAHKMTVVVLGEKDKVKIDDNHFSHEQAAVADQGSWDGEGWGVSAYVLNQKLGLCEALISLGAWEHATQLLQKLPPFYAVSHQPVAEALCTLASHMLDPLYTQQCGLPKVLLKRRHLPKMRDPAKVKQATSFPEFCRTVVPVIRQLGPHLSCDPQLLIKINRLAKTLMNKKSSVTHSDSEFQEVLQQLLTVYDEVLLPSLSLLPNNCAVAEEIWGFIKLLRYEYRYRLYGQWKNESQTSHARLIRVKADVLDRAKYIMKRLAKENVKPLGRQIGKLTHSNPGIMFEYILSQIQRYDNFIVPVVDSLKFLTSLSYDMLIYCIIEALANPEKERMKHDDTNISPWLCCLANFSSAILKKYQVDLAGLIQYVANQLKAGKSFDLLILRELVQKMTGIEITEEATPEQLAAMTGGELLRQEGGYFTARAAIVFPPLKPGSPEYERHSDKRHLKLIGKLYDQCQDTLVQFISFLSLQLSLDEMNKRLPTMDQLLLTYHISPDVAFALWRSNYMSSIKAKFDELRKADKRDKQSQTDKFQRYIDASEHVMKPICSQVQLGHVGREWNDIGLQFYTTFWSLTMYDLEVPKEAYQKQQEALDTQIQAIRDNKDLTESKKKKEVERCTALQSKLTDEEKRQQSHVELVLHRLKKEKDDWFVSKASKHATITSLLQLCLFPRCVFTASDAIYCAKFLNTIHSLKTPNFSSLICYDRIFTDISWALTSCTECEAHRYGRFLCVVLDDLMRWHKDKNVYEKECVEYPGFVTVFRKRDLLDKADSKADHLDYENYRHVCHKWHFSITRAAVACLESEDYIRIRNALIVLIKILPHYPKVDKLGNALVRRIDRVYEEEKSKRPDISALALGYGGQLKAKEGTWIPDGKFHKKIDSGSKINIGSGKATPSKNSEKKSDKKSDDGKKEGEKKEEKAKAKKEASEAREKVKRKERDAAATAKEEPPAKVKKESVAEEKSREKKEGHRPSSDASSSARQDDRDLKRRKVDVASKSSKEANDHDSKKDRKRERTSAASEKSHEETETKHKSEESSINGSSSTHRKEGSHEKRSSKGRDPPECITPVHRTKPTSRRERPHEDHEGSSKRHKAEEGSQNGSSSTRTDRQSSREKRVSKTSVEAPSPTARKPISRREPSPDRDRRTSDKLIKKVKHR</sequence>
<dbReference type="GO" id="GO:0003729">
    <property type="term" value="F:mRNA binding"/>
    <property type="evidence" value="ECO:0007669"/>
    <property type="project" value="TreeGrafter"/>
</dbReference>
<evidence type="ECO:0000256" key="1">
    <source>
        <dbReference type="ARBA" id="ARBA00004123"/>
    </source>
</evidence>
<feature type="domain" description="THO complex subunitTHOC2 N-terminal" evidence="8">
    <location>
        <begin position="414"/>
        <end position="489"/>
    </location>
</feature>
<reference evidence="10 12" key="2">
    <citation type="journal article" date="2013" name="Nature">
        <title>Insights into bilaterian evolution from three spiralian genomes.</title>
        <authorList>
            <person name="Simakov O."/>
            <person name="Marletaz F."/>
            <person name="Cho S.J."/>
            <person name="Edsinger-Gonzales E."/>
            <person name="Havlak P."/>
            <person name="Hellsten U."/>
            <person name="Kuo D.H."/>
            <person name="Larsson T."/>
            <person name="Lv J."/>
            <person name="Arendt D."/>
            <person name="Savage R."/>
            <person name="Osoegawa K."/>
            <person name="de Jong P."/>
            <person name="Grimwood J."/>
            <person name="Chapman J.A."/>
            <person name="Shapiro H."/>
            <person name="Aerts A."/>
            <person name="Otillar R.P."/>
            <person name="Terry A.Y."/>
            <person name="Boore J.L."/>
            <person name="Grigoriev I.V."/>
            <person name="Lindberg D.R."/>
            <person name="Seaver E.C."/>
            <person name="Weisblat D.A."/>
            <person name="Putnam N.H."/>
            <person name="Rokhsar D.S."/>
        </authorList>
    </citation>
    <scope>NUCLEOTIDE SEQUENCE</scope>
    <source>
        <strain evidence="10 12">I ESC-2004</strain>
    </source>
</reference>
<evidence type="ECO:0000256" key="3">
    <source>
        <dbReference type="ARBA" id="ARBA00019596"/>
    </source>
</evidence>
<evidence type="ECO:0000259" key="9">
    <source>
        <dbReference type="Pfam" id="PF16134"/>
    </source>
</evidence>
<keyword evidence="12" id="KW-1185">Reference proteome</keyword>
<feature type="compositionally biased region" description="Basic and acidic residues" evidence="6">
    <location>
        <begin position="1273"/>
        <end position="1290"/>
    </location>
</feature>
<evidence type="ECO:0000256" key="5">
    <source>
        <dbReference type="ARBA" id="ARBA00047033"/>
    </source>
</evidence>
<dbReference type="EnsemblMetazoa" id="CapteT223841">
    <property type="protein sequence ID" value="CapteP223841"/>
    <property type="gene ID" value="CapteG223841"/>
</dbReference>
<protein>
    <recommendedName>
        <fullName evidence="3">THO complex subunit 2</fullName>
    </recommendedName>
</protein>
<comment type="subcellular location">
    <subcellularLocation>
        <location evidence="1">Nucleus</location>
    </subcellularLocation>
</comment>
<dbReference type="Proteomes" id="UP000014760">
    <property type="component" value="Unassembled WGS sequence"/>
</dbReference>
<dbReference type="OMA" id="HSAIKHC"/>